<evidence type="ECO:0000259" key="2">
    <source>
        <dbReference type="Pfam" id="PF20153"/>
    </source>
</evidence>
<evidence type="ECO:0000313" key="4">
    <source>
        <dbReference type="Proteomes" id="UP000294933"/>
    </source>
</evidence>
<evidence type="ECO:0000256" key="1">
    <source>
        <dbReference type="SAM" id="Phobius"/>
    </source>
</evidence>
<feature type="transmembrane region" description="Helical" evidence="1">
    <location>
        <begin position="163"/>
        <end position="185"/>
    </location>
</feature>
<dbReference type="InterPro" id="IPR045338">
    <property type="entry name" value="DUF6535"/>
</dbReference>
<reference evidence="3 4" key="1">
    <citation type="submission" date="2018-06" db="EMBL/GenBank/DDBJ databases">
        <title>A transcriptomic atlas of mushroom development highlights an independent origin of complex multicellularity.</title>
        <authorList>
            <consortium name="DOE Joint Genome Institute"/>
            <person name="Krizsan K."/>
            <person name="Almasi E."/>
            <person name="Merenyi Z."/>
            <person name="Sahu N."/>
            <person name="Viragh M."/>
            <person name="Koszo T."/>
            <person name="Mondo S."/>
            <person name="Kiss B."/>
            <person name="Balint B."/>
            <person name="Kues U."/>
            <person name="Barry K."/>
            <person name="Hegedus J.C."/>
            <person name="Henrissat B."/>
            <person name="Johnson J."/>
            <person name="Lipzen A."/>
            <person name="Ohm R."/>
            <person name="Nagy I."/>
            <person name="Pangilinan J."/>
            <person name="Yan J."/>
            <person name="Xiong Y."/>
            <person name="Grigoriev I.V."/>
            <person name="Hibbett D.S."/>
            <person name="Nagy L.G."/>
        </authorList>
    </citation>
    <scope>NUCLEOTIDE SEQUENCE [LARGE SCALE GENOMIC DNA]</scope>
    <source>
        <strain evidence="3 4">SZMC22713</strain>
    </source>
</reference>
<feature type="non-terminal residue" evidence="3">
    <location>
        <position position="230"/>
    </location>
</feature>
<dbReference type="VEuPathDB" id="FungiDB:BD410DRAFT_706852"/>
<proteinExistence type="predicted"/>
<protein>
    <recommendedName>
        <fullName evidence="2">DUF6535 domain-containing protein</fullName>
    </recommendedName>
</protein>
<dbReference type="Pfam" id="PF20153">
    <property type="entry name" value="DUF6535"/>
    <property type="match status" value="1"/>
</dbReference>
<feature type="domain" description="DUF6535" evidence="2">
    <location>
        <begin position="1"/>
        <end position="181"/>
    </location>
</feature>
<keyword evidence="4" id="KW-1185">Reference proteome</keyword>
<gene>
    <name evidence="3" type="ORF">BD410DRAFT_706852</name>
</gene>
<feature type="non-terminal residue" evidence="3">
    <location>
        <position position="1"/>
    </location>
</feature>
<dbReference type="AlphaFoldDB" id="A0A4Y7PFK6"/>
<feature type="transmembrane region" description="Helical" evidence="1">
    <location>
        <begin position="191"/>
        <end position="212"/>
    </location>
</feature>
<accession>A0A4Y7PFK6</accession>
<keyword evidence="1" id="KW-0472">Membrane</keyword>
<organism evidence="3 4">
    <name type="scientific">Rickenella mellea</name>
    <dbReference type="NCBI Taxonomy" id="50990"/>
    <lineage>
        <taxon>Eukaryota</taxon>
        <taxon>Fungi</taxon>
        <taxon>Dikarya</taxon>
        <taxon>Basidiomycota</taxon>
        <taxon>Agaricomycotina</taxon>
        <taxon>Agaricomycetes</taxon>
        <taxon>Hymenochaetales</taxon>
        <taxon>Rickenellaceae</taxon>
        <taxon>Rickenella</taxon>
    </lineage>
</organism>
<keyword evidence="1" id="KW-0812">Transmembrane</keyword>
<evidence type="ECO:0000313" key="3">
    <source>
        <dbReference type="EMBL" id="TDL14157.1"/>
    </source>
</evidence>
<dbReference type="OrthoDB" id="3235960at2759"/>
<sequence>WSFYVNEAEKFDKALVESWKADMEGIVIFAGLFSASVTAFIIEGYKTLSPDPSKMTITLLAQISSQLAAISNGTNPNLLSPSFAPASFHPAASSIAVNTLWFFSLAFGLVCALGANMVQQWARNYLQLIERRPAPGKRARIRSFLYEGIETFRMKAVVEAIPALLHVSLFLFLIGLVIFLFPISLPIATTMLAILVLVVAMYMVVTILPIYYRHCPYRTPLSSPCWRIFR</sequence>
<feature type="transmembrane region" description="Helical" evidence="1">
    <location>
        <begin position="95"/>
        <end position="118"/>
    </location>
</feature>
<feature type="transmembrane region" description="Helical" evidence="1">
    <location>
        <begin position="25"/>
        <end position="45"/>
    </location>
</feature>
<name>A0A4Y7PFK6_9AGAM</name>
<dbReference type="EMBL" id="ML170381">
    <property type="protein sequence ID" value="TDL14157.1"/>
    <property type="molecule type" value="Genomic_DNA"/>
</dbReference>
<dbReference type="Proteomes" id="UP000294933">
    <property type="component" value="Unassembled WGS sequence"/>
</dbReference>
<keyword evidence="1" id="KW-1133">Transmembrane helix</keyword>